<evidence type="ECO:0000256" key="2">
    <source>
        <dbReference type="ARBA" id="ARBA00004936"/>
    </source>
</evidence>
<dbReference type="SUPFAM" id="SSF53649">
    <property type="entry name" value="Alkaline phosphatase-like"/>
    <property type="match status" value="1"/>
</dbReference>
<evidence type="ECO:0000256" key="5">
    <source>
        <dbReference type="ARBA" id="ARBA00022989"/>
    </source>
</evidence>
<dbReference type="GO" id="GO:0016740">
    <property type="term" value="F:transferase activity"/>
    <property type="evidence" value="ECO:0007669"/>
    <property type="project" value="UniProtKB-KW"/>
</dbReference>
<keyword evidence="5 7" id="KW-1133">Transmembrane helix</keyword>
<dbReference type="AlphaFoldDB" id="A0A2U1E5J1"/>
<comment type="subcellular location">
    <subcellularLocation>
        <location evidence="1">Cell membrane</location>
        <topology evidence="1">Multi-pass membrane protein</topology>
    </subcellularLocation>
</comment>
<keyword evidence="10" id="KW-1185">Reference proteome</keyword>
<dbReference type="PANTHER" id="PTHR47371">
    <property type="entry name" value="LIPOTEICHOIC ACID SYNTHASE"/>
    <property type="match status" value="1"/>
</dbReference>
<dbReference type="Proteomes" id="UP000245793">
    <property type="component" value="Unassembled WGS sequence"/>
</dbReference>
<dbReference type="InterPro" id="IPR017850">
    <property type="entry name" value="Alkaline_phosphatase_core_sf"/>
</dbReference>
<dbReference type="InterPro" id="IPR000917">
    <property type="entry name" value="Sulfatase_N"/>
</dbReference>
<evidence type="ECO:0000313" key="10">
    <source>
        <dbReference type="Proteomes" id="UP000245793"/>
    </source>
</evidence>
<protein>
    <submittedName>
        <fullName evidence="9">Phosphoglycerol transferase MdoB-like AlkP superfamily enzyme</fullName>
    </submittedName>
</protein>
<keyword evidence="9" id="KW-0808">Transferase</keyword>
<feature type="transmembrane region" description="Helical" evidence="7">
    <location>
        <begin position="49"/>
        <end position="67"/>
    </location>
</feature>
<feature type="transmembrane region" description="Helical" evidence="7">
    <location>
        <begin position="74"/>
        <end position="94"/>
    </location>
</feature>
<sequence length="596" mass="69084">MKSKFKNLTTSFLLILILSFLLAGVSFFFVDVDYDFNDIKPFLENTKLFVLNFLPILITMLVLFSVTGKLSASFLITTIAVFAIGITNTTKLVYRDEPFRFADIFLAGEARDMVEANFKIQTPDWLGSAAVIVLAVFFVLLYLDKDMKKVFTRNMFLHLVTLNLFLGFIMSQAIFSKENYDSTSIEGYNKWLESEIVKSKGMIYPFTYSIKNMFETAPKDYSKKAVHEILKDYKGAPIPKDKRVNIIAVMLESFNDLSRFEGVNFKENPYEYYNLVKNESIHGNLVVNIFGGGTINTERSFISSMYKPPRYENPQNSIVRYLKENGYYAEAFHPNTGKFYNRAETNKNVGFDNFWCDENMFEGVVKKGEILPDEILKDYIIKGFEDNKKSGKPYFGFTVTMQNHGPYYFYEPHKYYYDNVYNVEEKYYYTTNNYLRGVEKTSKFMYDMTKHFKNESAPTVLVFFGDHNPALGPNDEGFKSLGIDMDSDNIESFLRKYETPYIIWANGSAKEILGNDFVGEGPDISAMNLAPYLFKELSFPGDDVLQFKKEMMETVPVYTNSFVKVCSEYSATDEMDEELDREIKFVDYYYRNTIKK</sequence>
<feature type="transmembrane region" description="Helical" evidence="7">
    <location>
        <begin position="125"/>
        <end position="143"/>
    </location>
</feature>
<keyword evidence="4 7" id="KW-0812">Transmembrane</keyword>
<feature type="domain" description="Sulfatase N-terminal" evidence="8">
    <location>
        <begin position="245"/>
        <end position="531"/>
    </location>
</feature>
<dbReference type="Gene3D" id="3.40.720.10">
    <property type="entry name" value="Alkaline Phosphatase, subunit A"/>
    <property type="match status" value="1"/>
</dbReference>
<evidence type="ECO:0000313" key="9">
    <source>
        <dbReference type="EMBL" id="PVY95216.1"/>
    </source>
</evidence>
<comment type="caution">
    <text evidence="9">The sequence shown here is derived from an EMBL/GenBank/DDBJ whole genome shotgun (WGS) entry which is preliminary data.</text>
</comment>
<gene>
    <name evidence="9" type="ORF">C7381_102105</name>
</gene>
<dbReference type="EMBL" id="QEKV01000002">
    <property type="protein sequence ID" value="PVY95216.1"/>
    <property type="molecule type" value="Genomic_DNA"/>
</dbReference>
<dbReference type="RefSeq" id="WP_116479697.1">
    <property type="nucleotide sequence ID" value="NZ_QEKV01000002.1"/>
</dbReference>
<comment type="pathway">
    <text evidence="2">Cell wall biogenesis; lipoteichoic acid biosynthesis.</text>
</comment>
<feature type="transmembrane region" description="Helical" evidence="7">
    <location>
        <begin position="12"/>
        <end position="29"/>
    </location>
</feature>
<evidence type="ECO:0000256" key="6">
    <source>
        <dbReference type="ARBA" id="ARBA00023136"/>
    </source>
</evidence>
<accession>A0A2U1E5J1</accession>
<organism evidence="9 10">
    <name type="scientific">Ezakiella coagulans</name>
    <dbReference type="NCBI Taxonomy" id="46507"/>
    <lineage>
        <taxon>Bacteria</taxon>
        <taxon>Bacillati</taxon>
        <taxon>Bacillota</taxon>
        <taxon>Tissierellia</taxon>
        <taxon>Ezakiella</taxon>
    </lineage>
</organism>
<dbReference type="GO" id="GO:0005886">
    <property type="term" value="C:plasma membrane"/>
    <property type="evidence" value="ECO:0007669"/>
    <property type="project" value="UniProtKB-SubCell"/>
</dbReference>
<evidence type="ECO:0000256" key="4">
    <source>
        <dbReference type="ARBA" id="ARBA00022692"/>
    </source>
</evidence>
<reference evidence="9 10" key="1">
    <citation type="submission" date="2018-04" db="EMBL/GenBank/DDBJ databases">
        <title>Genomic Encyclopedia of Type Strains, Phase IV (KMG-IV): sequencing the most valuable type-strain genomes for metagenomic binning, comparative biology and taxonomic classification.</title>
        <authorList>
            <person name="Goeker M."/>
        </authorList>
    </citation>
    <scope>NUCLEOTIDE SEQUENCE [LARGE SCALE GENOMIC DNA]</scope>
    <source>
        <strain evidence="9 10">DSM 20705</strain>
    </source>
</reference>
<dbReference type="InterPro" id="IPR050448">
    <property type="entry name" value="OpgB/LTA_synthase_biosynth"/>
</dbReference>
<proteinExistence type="predicted"/>
<dbReference type="PANTHER" id="PTHR47371:SF3">
    <property type="entry name" value="PHOSPHOGLYCEROL TRANSFERASE I"/>
    <property type="match status" value="1"/>
</dbReference>
<keyword evidence="6 7" id="KW-0472">Membrane</keyword>
<evidence type="ECO:0000259" key="8">
    <source>
        <dbReference type="Pfam" id="PF00884"/>
    </source>
</evidence>
<dbReference type="Pfam" id="PF00884">
    <property type="entry name" value="Sulfatase"/>
    <property type="match status" value="1"/>
</dbReference>
<name>A0A2U1E5J1_9FIRM</name>
<evidence type="ECO:0000256" key="3">
    <source>
        <dbReference type="ARBA" id="ARBA00022475"/>
    </source>
</evidence>
<feature type="transmembrane region" description="Helical" evidence="7">
    <location>
        <begin position="155"/>
        <end position="175"/>
    </location>
</feature>
<keyword evidence="3" id="KW-1003">Cell membrane</keyword>
<dbReference type="CDD" id="cd16015">
    <property type="entry name" value="LTA_synthase"/>
    <property type="match status" value="1"/>
</dbReference>
<evidence type="ECO:0000256" key="1">
    <source>
        <dbReference type="ARBA" id="ARBA00004651"/>
    </source>
</evidence>
<evidence type="ECO:0000256" key="7">
    <source>
        <dbReference type="SAM" id="Phobius"/>
    </source>
</evidence>